<dbReference type="KEGG" id="psw:LK03_03960"/>
<dbReference type="PANTHER" id="PTHR34875:SF6">
    <property type="entry name" value="UPF0237 PROTEIN MJ1558"/>
    <property type="match status" value="1"/>
</dbReference>
<dbReference type="CDD" id="cd04869">
    <property type="entry name" value="ACT_GcvR_2"/>
    <property type="match status" value="1"/>
</dbReference>
<organism evidence="3 4">
    <name type="scientific">Pseudomonas cremoricolorata</name>
    <dbReference type="NCBI Taxonomy" id="157783"/>
    <lineage>
        <taxon>Bacteria</taxon>
        <taxon>Pseudomonadati</taxon>
        <taxon>Pseudomonadota</taxon>
        <taxon>Gammaproteobacteria</taxon>
        <taxon>Pseudomonadales</taxon>
        <taxon>Pseudomonadaceae</taxon>
        <taxon>Pseudomonas</taxon>
    </lineage>
</organism>
<dbReference type="RefSeq" id="WP_038411164.1">
    <property type="nucleotide sequence ID" value="NZ_CP009455.1"/>
</dbReference>
<dbReference type="PROSITE" id="PS51671">
    <property type="entry name" value="ACT"/>
    <property type="match status" value="1"/>
</dbReference>
<feature type="domain" description="ACT" evidence="2">
    <location>
        <begin position="90"/>
        <end position="169"/>
    </location>
</feature>
<gene>
    <name evidence="3" type="ORF">LK03_03960</name>
</gene>
<dbReference type="GO" id="GO:0005737">
    <property type="term" value="C:cytoplasm"/>
    <property type="evidence" value="ECO:0007669"/>
    <property type="project" value="UniProtKB-SubCell"/>
</dbReference>
<evidence type="ECO:0000259" key="2">
    <source>
        <dbReference type="PROSITE" id="PS51671"/>
    </source>
</evidence>
<keyword evidence="1" id="KW-0963">Cytoplasm</keyword>
<evidence type="ECO:0000256" key="1">
    <source>
        <dbReference type="PIRNR" id="PIRNR028103"/>
    </source>
</evidence>
<keyword evidence="1" id="KW-0678">Repressor</keyword>
<dbReference type="AlphaFoldDB" id="A0A089WGM4"/>
<dbReference type="InterPro" id="IPR050990">
    <property type="entry name" value="UPF0237/GcvR_regulator"/>
</dbReference>
<dbReference type="SUPFAM" id="SSF55021">
    <property type="entry name" value="ACT-like"/>
    <property type="match status" value="2"/>
</dbReference>
<dbReference type="PIRSF" id="PIRSF028103">
    <property type="entry name" value="GcvR"/>
    <property type="match status" value="1"/>
</dbReference>
<reference evidence="3 4" key="1">
    <citation type="submission" date="2014-09" db="EMBL/GenBank/DDBJ databases">
        <authorList>
            <person name="Chan K.-G."/>
        </authorList>
    </citation>
    <scope>NUCLEOTIDE SEQUENCE [LARGE SCALE GENOMIC DNA]</scope>
    <source>
        <strain evidence="3 4">ND07</strain>
    </source>
</reference>
<dbReference type="InterPro" id="IPR045865">
    <property type="entry name" value="ACT-like_dom_sf"/>
</dbReference>
<dbReference type="STRING" id="157783.LK03_03960"/>
<dbReference type="Gene3D" id="3.30.70.260">
    <property type="match status" value="2"/>
</dbReference>
<protein>
    <recommendedName>
        <fullName evidence="1">Glycine cleavage system transcriptional repressor</fullName>
    </recommendedName>
</protein>
<dbReference type="eggNOG" id="COG2716">
    <property type="taxonomic scope" value="Bacteria"/>
</dbReference>
<name>A0A089WGM4_9PSED</name>
<dbReference type="GO" id="GO:0006355">
    <property type="term" value="P:regulation of DNA-templated transcription"/>
    <property type="evidence" value="ECO:0007669"/>
    <property type="project" value="UniProtKB-UniRule"/>
</dbReference>
<comment type="subcellular location">
    <subcellularLocation>
        <location evidence="1">Cytoplasm</location>
    </subcellularLocation>
</comment>
<keyword evidence="1" id="KW-0804">Transcription</keyword>
<proteinExistence type="predicted"/>
<dbReference type="Pfam" id="PF13740">
    <property type="entry name" value="ACT_6"/>
    <property type="match status" value="1"/>
</dbReference>
<dbReference type="OrthoDB" id="12860at2"/>
<evidence type="ECO:0000313" key="3">
    <source>
        <dbReference type="EMBL" id="AIR88455.1"/>
    </source>
</evidence>
<evidence type="ECO:0000313" key="4">
    <source>
        <dbReference type="Proteomes" id="UP000029493"/>
    </source>
</evidence>
<dbReference type="InterPro" id="IPR016867">
    <property type="entry name" value="GcvR"/>
</dbReference>
<dbReference type="EMBL" id="CP009455">
    <property type="protein sequence ID" value="AIR88455.1"/>
    <property type="molecule type" value="Genomic_DNA"/>
</dbReference>
<dbReference type="InterPro" id="IPR002912">
    <property type="entry name" value="ACT_dom"/>
</dbReference>
<accession>A0A089WGM4</accession>
<dbReference type="Proteomes" id="UP000029493">
    <property type="component" value="Chromosome"/>
</dbReference>
<dbReference type="PANTHER" id="PTHR34875">
    <property type="entry name" value="UPF0237 PROTEIN MJ1558"/>
    <property type="match status" value="1"/>
</dbReference>
<keyword evidence="4" id="KW-1185">Reference proteome</keyword>
<sequence>MEHLVITVIAADQAGLVERVAHCISEHQGNWLESRLSRMAGQFAGIVNVAVPSAEWDGLLTSLRALSSRGIRVQIAERGGEPSDLRQTVRMELVGNDRPGIVRDISRVLAQLAVNVERLSTQVQPAPMSNEPLFHAEAVLALPAELSLERLQQRLEGLADELMVELSVRAEG</sequence>